<comment type="subcellular location">
    <subcellularLocation>
        <location evidence="2">Membrane</location>
        <topology evidence="2">Single-pass membrane protein</topology>
    </subcellularLocation>
</comment>
<evidence type="ECO:0000256" key="11">
    <source>
        <dbReference type="ARBA" id="ARBA00022989"/>
    </source>
</evidence>
<evidence type="ECO:0000256" key="14">
    <source>
        <dbReference type="PROSITE-ProRule" id="PRU00175"/>
    </source>
</evidence>
<dbReference type="OrthoDB" id="9984778at2759"/>
<comment type="catalytic activity">
    <reaction evidence="1">
        <text>S-ubiquitinyl-[E2 ubiquitin-conjugating enzyme]-L-cysteine + [acceptor protein]-L-lysine = [E2 ubiquitin-conjugating enzyme]-L-cysteine + N(6)-ubiquitinyl-[acceptor protein]-L-lysine.</text>
        <dbReference type="EC" id="2.3.2.27"/>
    </reaction>
</comment>
<dbReference type="RefSeq" id="XP_027350621.1">
    <property type="nucleotide sequence ID" value="XM_027494820.1"/>
</dbReference>
<dbReference type="Pfam" id="PF13639">
    <property type="entry name" value="zf-RING_2"/>
    <property type="match status" value="1"/>
</dbReference>
<dbReference type="FunFam" id="3.30.40.10:FF:000233">
    <property type="entry name" value="RING-H2 finger protein ATL54"/>
    <property type="match status" value="1"/>
</dbReference>
<evidence type="ECO:0000256" key="2">
    <source>
        <dbReference type="ARBA" id="ARBA00004167"/>
    </source>
</evidence>
<keyword evidence="8 14" id="KW-0863">Zinc-finger</keyword>
<feature type="transmembrane region" description="Helical" evidence="16">
    <location>
        <begin position="59"/>
        <end position="80"/>
    </location>
</feature>
<name>A0A8B8L2W6_ABRPR</name>
<dbReference type="GO" id="GO:0061630">
    <property type="term" value="F:ubiquitin protein ligase activity"/>
    <property type="evidence" value="ECO:0007669"/>
    <property type="project" value="UniProtKB-EC"/>
</dbReference>
<evidence type="ECO:0000259" key="17">
    <source>
        <dbReference type="PROSITE" id="PS50089"/>
    </source>
</evidence>
<dbReference type="AlphaFoldDB" id="A0A8B8L2W6"/>
<dbReference type="SMART" id="SM00184">
    <property type="entry name" value="RING"/>
    <property type="match status" value="1"/>
</dbReference>
<evidence type="ECO:0000256" key="1">
    <source>
        <dbReference type="ARBA" id="ARBA00000900"/>
    </source>
</evidence>
<keyword evidence="5" id="KW-0808">Transferase</keyword>
<dbReference type="GO" id="GO:0008270">
    <property type="term" value="F:zinc ion binding"/>
    <property type="evidence" value="ECO:0007669"/>
    <property type="project" value="UniProtKB-KW"/>
</dbReference>
<dbReference type="Proteomes" id="UP000694853">
    <property type="component" value="Unplaced"/>
</dbReference>
<dbReference type="EC" id="2.3.2.27" evidence="4"/>
<dbReference type="CDD" id="cd16461">
    <property type="entry name" value="RING-H2_EL5-like"/>
    <property type="match status" value="1"/>
</dbReference>
<dbReference type="InterPro" id="IPR044600">
    <property type="entry name" value="ATL1/ATL16-like"/>
</dbReference>
<keyword evidence="11 16" id="KW-1133">Transmembrane helix</keyword>
<evidence type="ECO:0000256" key="15">
    <source>
        <dbReference type="SAM" id="MobiDB-lite"/>
    </source>
</evidence>
<dbReference type="GO" id="GO:0016567">
    <property type="term" value="P:protein ubiquitination"/>
    <property type="evidence" value="ECO:0007669"/>
    <property type="project" value="UniProtKB-UniPathway"/>
</dbReference>
<sequence>MGSVGNSNPWAPNTALKDCSQGICSIYCPQWCYIIYSPPPPSITLEDDDTDSGFEFSPLIVAVIGILASTFILVTYYTIISRFCRHRGGRSNDPTDQDDGNTEFAHVPSSSNSGLDEALIKSITVFKYTRGGGLVEGNDCSVCLSEFEENESLRLLPKCNHAFHLPCIDTWLKSHSSCPLCRSIISSCPNPAMEPPSTVSINALEYQQRSSDVVVIIQRLECPQQQVLVSFGAQVPPKLPVEEEQINRHDLNCSANQRRVSDIGSST</sequence>
<dbReference type="PROSITE" id="PS50089">
    <property type="entry name" value="ZF_RING_2"/>
    <property type="match status" value="1"/>
</dbReference>
<dbReference type="UniPathway" id="UPA00143"/>
<keyword evidence="10" id="KW-0862">Zinc</keyword>
<keyword evidence="7" id="KW-0479">Metal-binding</keyword>
<evidence type="ECO:0000256" key="7">
    <source>
        <dbReference type="ARBA" id="ARBA00022723"/>
    </source>
</evidence>
<dbReference type="GO" id="GO:0016020">
    <property type="term" value="C:membrane"/>
    <property type="evidence" value="ECO:0007669"/>
    <property type="project" value="UniProtKB-SubCell"/>
</dbReference>
<keyword evidence="9" id="KW-0833">Ubl conjugation pathway</keyword>
<dbReference type="PANTHER" id="PTHR46913:SF22">
    <property type="entry name" value="RING-TYPE E3 UBIQUITIN TRANSFERASE"/>
    <property type="match status" value="1"/>
</dbReference>
<comment type="similarity">
    <text evidence="13">Belongs to the RING-type zinc finger family. ATL subfamily.</text>
</comment>
<dbReference type="Gene3D" id="3.30.40.10">
    <property type="entry name" value="Zinc/RING finger domain, C3HC4 (zinc finger)"/>
    <property type="match status" value="1"/>
</dbReference>
<dbReference type="InterPro" id="IPR001841">
    <property type="entry name" value="Znf_RING"/>
</dbReference>
<reference evidence="18" key="1">
    <citation type="journal article" date="2019" name="Toxins">
        <title>Detection of Abrin-Like and Prepropulchellin-Like Toxin Genes and Transcripts Using Whole Genome Sequencing and Full-Length Transcript Sequencing of Abrus precatorius.</title>
        <authorList>
            <person name="Hovde B.T."/>
            <person name="Daligault H.E."/>
            <person name="Hanschen E.R."/>
            <person name="Kunde Y.A."/>
            <person name="Johnson M.B."/>
            <person name="Starkenburg S.R."/>
            <person name="Johnson S.L."/>
        </authorList>
    </citation>
    <scope>NUCLEOTIDE SEQUENCE [LARGE SCALE GENOMIC DNA]</scope>
</reference>
<feature type="domain" description="RING-type" evidence="17">
    <location>
        <begin position="140"/>
        <end position="182"/>
    </location>
</feature>
<accession>A0A8B8L2W6</accession>
<gene>
    <name evidence="19" type="primary">LOC113861793</name>
</gene>
<dbReference type="PANTHER" id="PTHR46913">
    <property type="entry name" value="RING-H2 FINGER PROTEIN ATL16"/>
    <property type="match status" value="1"/>
</dbReference>
<evidence type="ECO:0000256" key="8">
    <source>
        <dbReference type="ARBA" id="ARBA00022771"/>
    </source>
</evidence>
<dbReference type="KEGG" id="aprc:113861793"/>
<proteinExistence type="inferred from homology"/>
<keyword evidence="18" id="KW-1185">Reference proteome</keyword>
<dbReference type="InterPro" id="IPR013083">
    <property type="entry name" value="Znf_RING/FYVE/PHD"/>
</dbReference>
<evidence type="ECO:0000313" key="18">
    <source>
        <dbReference type="Proteomes" id="UP000694853"/>
    </source>
</evidence>
<reference evidence="19" key="2">
    <citation type="submission" date="2025-08" db="UniProtKB">
        <authorList>
            <consortium name="RefSeq"/>
        </authorList>
    </citation>
    <scope>IDENTIFICATION</scope>
    <source>
        <tissue evidence="19">Young leaves</tissue>
    </source>
</reference>
<evidence type="ECO:0000256" key="12">
    <source>
        <dbReference type="ARBA" id="ARBA00023136"/>
    </source>
</evidence>
<keyword evidence="6 16" id="KW-0812">Transmembrane</keyword>
<dbReference type="SUPFAM" id="SSF57850">
    <property type="entry name" value="RING/U-box"/>
    <property type="match status" value="1"/>
</dbReference>
<evidence type="ECO:0000256" key="10">
    <source>
        <dbReference type="ARBA" id="ARBA00022833"/>
    </source>
</evidence>
<evidence type="ECO:0000256" key="9">
    <source>
        <dbReference type="ARBA" id="ARBA00022786"/>
    </source>
</evidence>
<dbReference type="GeneID" id="113861793"/>
<organism evidence="18 19">
    <name type="scientific">Abrus precatorius</name>
    <name type="common">Indian licorice</name>
    <name type="synonym">Glycine abrus</name>
    <dbReference type="NCBI Taxonomy" id="3816"/>
    <lineage>
        <taxon>Eukaryota</taxon>
        <taxon>Viridiplantae</taxon>
        <taxon>Streptophyta</taxon>
        <taxon>Embryophyta</taxon>
        <taxon>Tracheophyta</taxon>
        <taxon>Spermatophyta</taxon>
        <taxon>Magnoliopsida</taxon>
        <taxon>eudicotyledons</taxon>
        <taxon>Gunneridae</taxon>
        <taxon>Pentapetalae</taxon>
        <taxon>rosids</taxon>
        <taxon>fabids</taxon>
        <taxon>Fabales</taxon>
        <taxon>Fabaceae</taxon>
        <taxon>Papilionoideae</taxon>
        <taxon>50 kb inversion clade</taxon>
        <taxon>NPAAA clade</taxon>
        <taxon>indigoferoid/millettioid clade</taxon>
        <taxon>Abreae</taxon>
        <taxon>Abrus</taxon>
    </lineage>
</organism>
<feature type="region of interest" description="Disordered" evidence="15">
    <location>
        <begin position="90"/>
        <end position="113"/>
    </location>
</feature>
<evidence type="ECO:0000256" key="3">
    <source>
        <dbReference type="ARBA" id="ARBA00004906"/>
    </source>
</evidence>
<evidence type="ECO:0000256" key="6">
    <source>
        <dbReference type="ARBA" id="ARBA00022692"/>
    </source>
</evidence>
<comment type="pathway">
    <text evidence="3">Protein modification; protein ubiquitination.</text>
</comment>
<evidence type="ECO:0000256" key="4">
    <source>
        <dbReference type="ARBA" id="ARBA00012483"/>
    </source>
</evidence>
<evidence type="ECO:0000256" key="13">
    <source>
        <dbReference type="ARBA" id="ARBA00024209"/>
    </source>
</evidence>
<keyword evidence="12 16" id="KW-0472">Membrane</keyword>
<evidence type="ECO:0000256" key="5">
    <source>
        <dbReference type="ARBA" id="ARBA00022679"/>
    </source>
</evidence>
<evidence type="ECO:0000313" key="19">
    <source>
        <dbReference type="RefSeq" id="XP_027350621.1"/>
    </source>
</evidence>
<evidence type="ECO:0000256" key="16">
    <source>
        <dbReference type="SAM" id="Phobius"/>
    </source>
</evidence>
<protein>
    <recommendedName>
        <fullName evidence="4">RING-type E3 ubiquitin transferase</fullName>
        <ecNumber evidence="4">2.3.2.27</ecNumber>
    </recommendedName>
</protein>